<dbReference type="PANTHER" id="PTHR36154:SF1">
    <property type="entry name" value="DNA-BINDING TRANSCRIPTIONAL ACTIVATOR ALPA"/>
    <property type="match status" value="1"/>
</dbReference>
<proteinExistence type="predicted"/>
<sequence length="69" mass="7912">MANAILRQQEVTKRLGISSSTLWYRLDPKNRRHDPDMPRPFKLSGSGNAIGWLESEIDEYIAKQAANRI</sequence>
<evidence type="ECO:0000313" key="2">
    <source>
        <dbReference type="Proteomes" id="UP000193303"/>
    </source>
</evidence>
<gene>
    <name evidence="1" type="ORF">BV912_01815</name>
</gene>
<name>A0A1X3DKT0_9NEIS</name>
<dbReference type="EMBL" id="MTAB01000003">
    <property type="protein sequence ID" value="OSI24615.1"/>
    <property type="molecule type" value="Genomic_DNA"/>
</dbReference>
<dbReference type="AlphaFoldDB" id="A0A1X3DKT0"/>
<dbReference type="PANTHER" id="PTHR36154">
    <property type="entry name" value="DNA-BINDING TRANSCRIPTIONAL ACTIVATOR ALPA"/>
    <property type="match status" value="1"/>
</dbReference>
<reference evidence="2" key="1">
    <citation type="submission" date="2017-01" db="EMBL/GenBank/DDBJ databases">
        <authorList>
            <person name="Mah S.A."/>
            <person name="Swanson W.J."/>
            <person name="Moy G.W."/>
            <person name="Vacquier V.D."/>
        </authorList>
    </citation>
    <scope>NUCLEOTIDE SEQUENCE [LARGE SCALE GENOMIC DNA]</scope>
    <source>
        <strain evidence="2">124861</strain>
    </source>
</reference>
<dbReference type="Proteomes" id="UP000193303">
    <property type="component" value="Unassembled WGS sequence"/>
</dbReference>
<comment type="caution">
    <text evidence="1">The sequence shown here is derived from an EMBL/GenBank/DDBJ whole genome shotgun (WGS) entry which is preliminary data.</text>
</comment>
<evidence type="ECO:0000313" key="1">
    <source>
        <dbReference type="EMBL" id="OSI24615.1"/>
    </source>
</evidence>
<organism evidence="1 2">
    <name type="scientific">Neisseria dumasiana</name>
    <dbReference type="NCBI Taxonomy" id="1931275"/>
    <lineage>
        <taxon>Bacteria</taxon>
        <taxon>Pseudomonadati</taxon>
        <taxon>Pseudomonadota</taxon>
        <taxon>Betaproteobacteria</taxon>
        <taxon>Neisseriales</taxon>
        <taxon>Neisseriaceae</taxon>
        <taxon>Neisseria</taxon>
    </lineage>
</organism>
<dbReference type="InterPro" id="IPR052931">
    <property type="entry name" value="Prophage_regulatory_activator"/>
</dbReference>
<evidence type="ECO:0008006" key="3">
    <source>
        <dbReference type="Google" id="ProtNLM"/>
    </source>
</evidence>
<dbReference type="RefSeq" id="WP_085357985.1">
    <property type="nucleotide sequence ID" value="NZ_MTAB01000003.1"/>
</dbReference>
<dbReference type="OrthoDB" id="9182156at2"/>
<dbReference type="Pfam" id="PF05930">
    <property type="entry name" value="Phage_AlpA"/>
    <property type="match status" value="1"/>
</dbReference>
<protein>
    <recommendedName>
        <fullName evidence="3">AlpA family phage regulatory protein</fullName>
    </recommendedName>
</protein>
<accession>A0A1X3DKT0</accession>
<dbReference type="InterPro" id="IPR010260">
    <property type="entry name" value="AlpA"/>
</dbReference>